<name>A0A7W9M307_9PSEU</name>
<reference evidence="1 2" key="1">
    <citation type="submission" date="2020-08" db="EMBL/GenBank/DDBJ databases">
        <title>Sequencing the genomes of 1000 actinobacteria strains.</title>
        <authorList>
            <person name="Klenk H.-P."/>
        </authorList>
    </citation>
    <scope>NUCLEOTIDE SEQUENCE [LARGE SCALE GENOMIC DNA]</scope>
    <source>
        <strain evidence="1 2">DSM 45486</strain>
    </source>
</reference>
<evidence type="ECO:0000313" key="1">
    <source>
        <dbReference type="EMBL" id="MBB5805526.1"/>
    </source>
</evidence>
<keyword evidence="2" id="KW-1185">Reference proteome</keyword>
<organism evidence="1 2">
    <name type="scientific">Saccharothrix ecbatanensis</name>
    <dbReference type="NCBI Taxonomy" id="1105145"/>
    <lineage>
        <taxon>Bacteria</taxon>
        <taxon>Bacillati</taxon>
        <taxon>Actinomycetota</taxon>
        <taxon>Actinomycetes</taxon>
        <taxon>Pseudonocardiales</taxon>
        <taxon>Pseudonocardiaceae</taxon>
        <taxon>Saccharothrix</taxon>
    </lineage>
</organism>
<comment type="caution">
    <text evidence="1">The sequence shown here is derived from an EMBL/GenBank/DDBJ whole genome shotgun (WGS) entry which is preliminary data.</text>
</comment>
<accession>A0A7W9M307</accession>
<gene>
    <name evidence="1" type="ORF">F4560_005294</name>
</gene>
<dbReference type="AlphaFoldDB" id="A0A7W9M307"/>
<sequence length="151" mass="16678">MNDVHPRPLVDREVLVVRADVRKRVPLRVWLDGYDGPRPTYRVELAPDRDRFTATGPDAFEALVRLRRQLEPEGWAVVVQGARRDTWPSGMARDMGGGLKVYVLRPGGPTATDEDLVDTFADIPGGQADPAGLIGTVAEQEACRDAWFAGR</sequence>
<evidence type="ECO:0000313" key="2">
    <source>
        <dbReference type="Proteomes" id="UP000552097"/>
    </source>
</evidence>
<dbReference type="Proteomes" id="UP000552097">
    <property type="component" value="Unassembled WGS sequence"/>
</dbReference>
<dbReference type="RefSeq" id="WP_184924112.1">
    <property type="nucleotide sequence ID" value="NZ_JACHMO010000001.1"/>
</dbReference>
<protein>
    <submittedName>
        <fullName evidence="1">Uncharacterized protein</fullName>
    </submittedName>
</protein>
<proteinExistence type="predicted"/>
<dbReference type="EMBL" id="JACHMO010000001">
    <property type="protein sequence ID" value="MBB5805526.1"/>
    <property type="molecule type" value="Genomic_DNA"/>
</dbReference>